<keyword evidence="2" id="KW-1185">Reference proteome</keyword>
<dbReference type="EMBL" id="FOKW01000013">
    <property type="protein sequence ID" value="SFC64440.1"/>
    <property type="molecule type" value="Genomic_DNA"/>
</dbReference>
<proteinExistence type="predicted"/>
<dbReference type="Gene3D" id="2.40.400.10">
    <property type="entry name" value="Acetoacetate decarboxylase-like"/>
    <property type="match status" value="1"/>
</dbReference>
<reference evidence="2" key="1">
    <citation type="submission" date="2016-10" db="EMBL/GenBank/DDBJ databases">
        <authorList>
            <person name="Varghese N."/>
            <person name="Submissions S."/>
        </authorList>
    </citation>
    <scope>NUCLEOTIDE SEQUENCE [LARGE SCALE GENOMIC DNA]</scope>
    <source>
        <strain evidence="2">DSM 13078</strain>
    </source>
</reference>
<dbReference type="PANTHER" id="PTHR39186">
    <property type="entry name" value="DUF2071 FAMILY PROTEIN"/>
    <property type="match status" value="1"/>
</dbReference>
<dbReference type="Proteomes" id="UP000199161">
    <property type="component" value="Unassembled WGS sequence"/>
</dbReference>
<dbReference type="OrthoDB" id="233478at2157"/>
<dbReference type="Pfam" id="PF09844">
    <property type="entry name" value="DUF2071"/>
    <property type="match status" value="1"/>
</dbReference>
<dbReference type="InterPro" id="IPR018644">
    <property type="entry name" value="DUF2071"/>
</dbReference>
<dbReference type="SUPFAM" id="SSF160104">
    <property type="entry name" value="Acetoacetate decarboxylase-like"/>
    <property type="match status" value="1"/>
</dbReference>
<gene>
    <name evidence="1" type="ORF">SAMN05444422_1138</name>
</gene>
<organism evidence="1 2">
    <name type="scientific">Natronobacterium haloterrestre</name>
    <name type="common">Halobiforma haloterrestris</name>
    <dbReference type="NCBI Taxonomy" id="148448"/>
    <lineage>
        <taxon>Archaea</taxon>
        <taxon>Methanobacteriati</taxon>
        <taxon>Methanobacteriota</taxon>
        <taxon>Stenosarchaea group</taxon>
        <taxon>Halobacteria</taxon>
        <taxon>Halobacteriales</taxon>
        <taxon>Natrialbaceae</taxon>
        <taxon>Natronobacterium</taxon>
    </lineage>
</organism>
<protein>
    <recommendedName>
        <fullName evidence="3">DUF2071 domain-containing protein</fullName>
    </recommendedName>
</protein>
<evidence type="ECO:0000313" key="2">
    <source>
        <dbReference type="Proteomes" id="UP000199161"/>
    </source>
</evidence>
<evidence type="ECO:0008006" key="3">
    <source>
        <dbReference type="Google" id="ProtNLM"/>
    </source>
</evidence>
<accession>A0A1I1L4B8</accession>
<dbReference type="RefSeq" id="WP_089789625.1">
    <property type="nucleotide sequence ID" value="NZ_FOKW01000013.1"/>
</dbReference>
<name>A0A1I1L4B8_NATHA</name>
<dbReference type="AlphaFoldDB" id="A0A1I1L4B8"/>
<sequence length="235" mass="26625">MVVSLSMGWRRLLFANWPVEPDRVRPHLPQRLSVDTHDGKAWLSVVPFTNVDVRPRALPSGTGVPLPELNLRTYVSYEGRPGVYFFSLDADGLAAVLGARLFHHLPYYYADIDLSADDGSVGFTSRRRHRGARPVRFDATYGPTGSRYYADRGSLEHFLTERYRYYTEAPDGSIRYADVSHEPWPLYDAEVSFRENTLFAANGFDRPETEPVHLYSPGVDTIASGSKPARELRTR</sequence>
<evidence type="ECO:0000313" key="1">
    <source>
        <dbReference type="EMBL" id="SFC64440.1"/>
    </source>
</evidence>
<dbReference type="PANTHER" id="PTHR39186:SF1">
    <property type="entry name" value="DUF2071 DOMAIN-CONTAINING PROTEIN"/>
    <property type="match status" value="1"/>
</dbReference>
<dbReference type="InterPro" id="IPR023375">
    <property type="entry name" value="ADC_dom_sf"/>
</dbReference>